<name>A0A2N9J3L7_FAGSY</name>
<evidence type="ECO:0000313" key="3">
    <source>
        <dbReference type="EMBL" id="SPD31225.1"/>
    </source>
</evidence>
<dbReference type="PANTHER" id="PTHR32166:SF121">
    <property type="entry name" value="DUF659 DOMAIN-CONTAINING PROTEIN"/>
    <property type="match status" value="1"/>
</dbReference>
<reference evidence="3" key="1">
    <citation type="submission" date="2018-02" db="EMBL/GenBank/DDBJ databases">
        <authorList>
            <person name="Cohen D.B."/>
            <person name="Kent A.D."/>
        </authorList>
    </citation>
    <scope>NUCLEOTIDE SEQUENCE</scope>
</reference>
<dbReference type="InterPro" id="IPR007021">
    <property type="entry name" value="DUF659"/>
</dbReference>
<feature type="compositionally biased region" description="Acidic residues" evidence="1">
    <location>
        <begin position="282"/>
        <end position="308"/>
    </location>
</feature>
<organism evidence="3">
    <name type="scientific">Fagus sylvatica</name>
    <name type="common">Beechnut</name>
    <dbReference type="NCBI Taxonomy" id="28930"/>
    <lineage>
        <taxon>Eukaryota</taxon>
        <taxon>Viridiplantae</taxon>
        <taxon>Streptophyta</taxon>
        <taxon>Embryophyta</taxon>
        <taxon>Tracheophyta</taxon>
        <taxon>Spermatophyta</taxon>
        <taxon>Magnoliopsida</taxon>
        <taxon>eudicotyledons</taxon>
        <taxon>Gunneridae</taxon>
        <taxon>Pentapetalae</taxon>
        <taxon>rosids</taxon>
        <taxon>fabids</taxon>
        <taxon>Fagales</taxon>
        <taxon>Fagaceae</taxon>
        <taxon>Fagus</taxon>
    </lineage>
</organism>
<feature type="domain" description="DUF659" evidence="2">
    <location>
        <begin position="90"/>
        <end position="171"/>
    </location>
</feature>
<feature type="region of interest" description="Disordered" evidence="1">
    <location>
        <begin position="244"/>
        <end position="308"/>
    </location>
</feature>
<evidence type="ECO:0000256" key="1">
    <source>
        <dbReference type="SAM" id="MobiDB-lite"/>
    </source>
</evidence>
<dbReference type="InterPro" id="IPR012337">
    <property type="entry name" value="RNaseH-like_sf"/>
</dbReference>
<sequence>MDSISGTIYNRVICKGENVILHGVMYFEKVIGEMDKYFAPRTTPGAQLRIKSVLATKEAKKRVDMAIARFMYDACIPLNAVNSSYYQPMLNAIASIDMIKDAVSLFNLFDEMIKWVGPENVVQLVTNNAANYVAAGRLLCGKYRNICWSPCAAHCLNLILKDIGEMDHVAKPCETCITDHCGALTSICTTYKRWVNIKKLNFDPIDYESIDKTEFWIVEDEEPPCLDYEELEAALYEEGAYPINEGSSHHVQGDDGVGGLDLGPFSEEQDAPPGFNVQNDPIEVDDNDDEEEKEKEKDEDEDGGGGGG</sequence>
<proteinExistence type="predicted"/>
<accession>A0A2N9J3L7</accession>
<dbReference type="AlphaFoldDB" id="A0A2N9J3L7"/>
<protein>
    <recommendedName>
        <fullName evidence="2">DUF659 domain-containing protein</fullName>
    </recommendedName>
</protein>
<dbReference type="SUPFAM" id="SSF53098">
    <property type="entry name" value="Ribonuclease H-like"/>
    <property type="match status" value="1"/>
</dbReference>
<dbReference type="EMBL" id="OIVN01006350">
    <property type="protein sequence ID" value="SPD31225.1"/>
    <property type="molecule type" value="Genomic_DNA"/>
</dbReference>
<evidence type="ECO:0000259" key="2">
    <source>
        <dbReference type="Pfam" id="PF04937"/>
    </source>
</evidence>
<gene>
    <name evidence="3" type="ORF">FSB_LOCUS59107</name>
</gene>
<dbReference type="Pfam" id="PF04937">
    <property type="entry name" value="DUF659"/>
    <property type="match status" value="1"/>
</dbReference>
<dbReference type="PANTHER" id="PTHR32166">
    <property type="entry name" value="OSJNBA0013A04.12 PROTEIN"/>
    <property type="match status" value="1"/>
</dbReference>